<dbReference type="AlphaFoldDB" id="A0A5J4ZS70"/>
<evidence type="ECO:0000313" key="1">
    <source>
        <dbReference type="EMBL" id="KAA8521565.1"/>
    </source>
</evidence>
<name>A0A5J4ZS70_9ASTE</name>
<sequence>MGLSIVVGGDRNGQWWLAQLAVLVALNGGVYGTSGRDASNSGRVVTIVLGSCWCIEDNFLQWWHWELDSSDSCLIVSKGGIGNYRIIFWDLTSDILWRK</sequence>
<proteinExistence type="predicted"/>
<dbReference type="EMBL" id="CM018048">
    <property type="protein sequence ID" value="KAA8521565.1"/>
    <property type="molecule type" value="Genomic_DNA"/>
</dbReference>
<accession>A0A5J4ZS70</accession>
<evidence type="ECO:0000313" key="2">
    <source>
        <dbReference type="Proteomes" id="UP000325577"/>
    </source>
</evidence>
<gene>
    <name evidence="1" type="ORF">F0562_012238</name>
</gene>
<dbReference type="Proteomes" id="UP000325577">
    <property type="component" value="Linkage Group LG5"/>
</dbReference>
<reference evidence="1 2" key="1">
    <citation type="submission" date="2019-09" db="EMBL/GenBank/DDBJ databases">
        <title>A chromosome-level genome assembly of the Chinese tupelo Nyssa sinensis.</title>
        <authorList>
            <person name="Yang X."/>
            <person name="Kang M."/>
            <person name="Yang Y."/>
            <person name="Xiong H."/>
            <person name="Wang M."/>
            <person name="Zhang Z."/>
            <person name="Wang Z."/>
            <person name="Wu H."/>
            <person name="Ma T."/>
            <person name="Liu J."/>
            <person name="Xi Z."/>
        </authorList>
    </citation>
    <scope>NUCLEOTIDE SEQUENCE [LARGE SCALE GENOMIC DNA]</scope>
    <source>
        <strain evidence="1">J267</strain>
        <tissue evidence="1">Leaf</tissue>
    </source>
</reference>
<organism evidence="1 2">
    <name type="scientific">Nyssa sinensis</name>
    <dbReference type="NCBI Taxonomy" id="561372"/>
    <lineage>
        <taxon>Eukaryota</taxon>
        <taxon>Viridiplantae</taxon>
        <taxon>Streptophyta</taxon>
        <taxon>Embryophyta</taxon>
        <taxon>Tracheophyta</taxon>
        <taxon>Spermatophyta</taxon>
        <taxon>Magnoliopsida</taxon>
        <taxon>eudicotyledons</taxon>
        <taxon>Gunneridae</taxon>
        <taxon>Pentapetalae</taxon>
        <taxon>asterids</taxon>
        <taxon>Cornales</taxon>
        <taxon>Nyssaceae</taxon>
        <taxon>Nyssa</taxon>
    </lineage>
</organism>
<keyword evidence="2" id="KW-1185">Reference proteome</keyword>
<protein>
    <submittedName>
        <fullName evidence="1">Uncharacterized protein</fullName>
    </submittedName>
</protein>